<dbReference type="InterPro" id="IPR036291">
    <property type="entry name" value="NAD(P)-bd_dom_sf"/>
</dbReference>
<dbReference type="EMBL" id="CADCWK010000415">
    <property type="protein sequence ID" value="CAA9578579.1"/>
    <property type="molecule type" value="Genomic_DNA"/>
</dbReference>
<reference evidence="3" key="1">
    <citation type="submission" date="2020-02" db="EMBL/GenBank/DDBJ databases">
        <authorList>
            <person name="Meier V. D."/>
        </authorList>
    </citation>
    <scope>NUCLEOTIDE SEQUENCE</scope>
    <source>
        <strain evidence="3">AVDCRST_MAG33</strain>
    </source>
</reference>
<proteinExistence type="predicted"/>
<evidence type="ECO:0000256" key="1">
    <source>
        <dbReference type="SAM" id="MobiDB-lite"/>
    </source>
</evidence>
<feature type="region of interest" description="Disordered" evidence="1">
    <location>
        <begin position="1"/>
        <end position="23"/>
    </location>
</feature>
<dbReference type="InterPro" id="IPR051207">
    <property type="entry name" value="ComplexI_NDUFA9_subunit"/>
</dbReference>
<dbReference type="AlphaFoldDB" id="A0A6J4VHN7"/>
<dbReference type="Gene3D" id="3.40.50.720">
    <property type="entry name" value="NAD(P)-binding Rossmann-like Domain"/>
    <property type="match status" value="1"/>
</dbReference>
<dbReference type="InterPro" id="IPR016040">
    <property type="entry name" value="NAD(P)-bd_dom"/>
</dbReference>
<dbReference type="Pfam" id="PF13460">
    <property type="entry name" value="NAD_binding_10"/>
    <property type="match status" value="1"/>
</dbReference>
<dbReference type="GO" id="GO:0044877">
    <property type="term" value="F:protein-containing complex binding"/>
    <property type="evidence" value="ECO:0007669"/>
    <property type="project" value="TreeGrafter"/>
</dbReference>
<accession>A0A6J4VHN7</accession>
<evidence type="ECO:0000259" key="2">
    <source>
        <dbReference type="Pfam" id="PF13460"/>
    </source>
</evidence>
<evidence type="ECO:0000313" key="3">
    <source>
        <dbReference type="EMBL" id="CAA9578579.1"/>
    </source>
</evidence>
<dbReference type="PANTHER" id="PTHR12126">
    <property type="entry name" value="NADH-UBIQUINONE OXIDOREDUCTASE 39 KDA SUBUNIT-RELATED"/>
    <property type="match status" value="1"/>
</dbReference>
<name>A0A6J4VHN7_9BACT</name>
<feature type="domain" description="NAD(P)-binding" evidence="2">
    <location>
        <begin position="29"/>
        <end position="167"/>
    </location>
</feature>
<gene>
    <name evidence="3" type="ORF">AVDCRST_MAG33-3345</name>
</gene>
<protein>
    <recommendedName>
        <fullName evidence="2">NAD(P)-binding domain-containing protein</fullName>
    </recommendedName>
</protein>
<sequence length="324" mass="34736">MTSERPDGASPGSSPATSDVPDGRIFVTGATGFVGSNVRAALGDRPLRLLVRDAARSARLRGPNVELVEGDVTRPETLRGTMDGCRFVIHLVGIIEETGTASFDTIIRQGTEHVVAEAQRAGVDHVLHMSAMGTVDDPAFPYWHAKFGAEQAVRASTVPWTIFRPSVIFGPGDGFINPLALLVKLPVTPVVGDGQSRFMPVAVGEVAACFVGSLGRPEHQGQTYELGGARIYTFTEMLDAIGDELDTRHPRIRVPVPLISAVVRLTQPLPRVLRPPVTAEQLRMLKRDNTTDHNATGALLGRPPIALADGLGYLRPGARNRPPD</sequence>
<organism evidence="3">
    <name type="scientific">uncultured Thermomicrobiales bacterium</name>
    <dbReference type="NCBI Taxonomy" id="1645740"/>
    <lineage>
        <taxon>Bacteria</taxon>
        <taxon>Pseudomonadati</taxon>
        <taxon>Thermomicrobiota</taxon>
        <taxon>Thermomicrobia</taxon>
        <taxon>Thermomicrobiales</taxon>
        <taxon>environmental samples</taxon>
    </lineage>
</organism>
<dbReference type="PANTHER" id="PTHR12126:SF11">
    <property type="entry name" value="NADH DEHYDROGENASE [UBIQUINONE] 1 ALPHA SUBCOMPLEX SUBUNIT 9, MITOCHONDRIAL"/>
    <property type="match status" value="1"/>
</dbReference>
<dbReference type="SUPFAM" id="SSF51735">
    <property type="entry name" value="NAD(P)-binding Rossmann-fold domains"/>
    <property type="match status" value="1"/>
</dbReference>